<dbReference type="SUPFAM" id="SSF55961">
    <property type="entry name" value="Bet v1-like"/>
    <property type="match status" value="1"/>
</dbReference>
<organism evidence="1 2">
    <name type="scientific">Granulicella pectinivorans</name>
    <dbReference type="NCBI Taxonomy" id="474950"/>
    <lineage>
        <taxon>Bacteria</taxon>
        <taxon>Pseudomonadati</taxon>
        <taxon>Acidobacteriota</taxon>
        <taxon>Terriglobia</taxon>
        <taxon>Terriglobales</taxon>
        <taxon>Acidobacteriaceae</taxon>
        <taxon>Granulicella</taxon>
    </lineage>
</organism>
<dbReference type="Proteomes" id="UP000199024">
    <property type="component" value="Unassembled WGS sequence"/>
</dbReference>
<protein>
    <submittedName>
        <fullName evidence="1">Ligand-binding SRPBCC domain-containing protein</fullName>
    </submittedName>
</protein>
<dbReference type="CDD" id="cd07820">
    <property type="entry name" value="SRPBCC_3"/>
    <property type="match status" value="1"/>
</dbReference>
<name>A0A1I6LG66_9BACT</name>
<dbReference type="Gene3D" id="3.30.530.20">
    <property type="match status" value="1"/>
</dbReference>
<dbReference type="InterPro" id="IPR019587">
    <property type="entry name" value="Polyketide_cyclase/dehydratase"/>
</dbReference>
<dbReference type="AlphaFoldDB" id="A0A1I6LG66"/>
<dbReference type="RefSeq" id="WP_089836616.1">
    <property type="nucleotide sequence ID" value="NZ_FOZL01000001.1"/>
</dbReference>
<dbReference type="OrthoDB" id="9801773at2"/>
<evidence type="ECO:0000313" key="1">
    <source>
        <dbReference type="EMBL" id="SFS02417.1"/>
    </source>
</evidence>
<sequence length="147" mass="16680">MMHTLRATTQIAAPIERVFHLSTDIDTVRQTLAMTPVSGRTAGHVVLGDRVVWRGWKFFLPQVHHTLITAYTDPTFFQDTQEKGRFAFFQHDHHFTPTATGTQLDDEVRFTLPFGPLGVAVAHVILIPHIRGLLKKRFALLKQLAEN</sequence>
<keyword evidence="2" id="KW-1185">Reference proteome</keyword>
<dbReference type="STRING" id="474950.SAMN05421771_0678"/>
<dbReference type="EMBL" id="FOZL01000001">
    <property type="protein sequence ID" value="SFS02417.1"/>
    <property type="molecule type" value="Genomic_DNA"/>
</dbReference>
<dbReference type="InterPro" id="IPR023393">
    <property type="entry name" value="START-like_dom_sf"/>
</dbReference>
<gene>
    <name evidence="1" type="ORF">SAMN05421771_0678</name>
</gene>
<dbReference type="Pfam" id="PF10604">
    <property type="entry name" value="Polyketide_cyc2"/>
    <property type="match status" value="1"/>
</dbReference>
<proteinExistence type="predicted"/>
<reference evidence="1 2" key="1">
    <citation type="submission" date="2016-10" db="EMBL/GenBank/DDBJ databases">
        <authorList>
            <person name="de Groot N.N."/>
        </authorList>
    </citation>
    <scope>NUCLEOTIDE SEQUENCE [LARGE SCALE GENOMIC DNA]</scope>
    <source>
        <strain evidence="1 2">DSM 21001</strain>
    </source>
</reference>
<accession>A0A1I6LG66</accession>
<evidence type="ECO:0000313" key="2">
    <source>
        <dbReference type="Proteomes" id="UP000199024"/>
    </source>
</evidence>